<reference evidence="4" key="1">
    <citation type="submission" date="2022-11" db="UniProtKB">
        <authorList>
            <consortium name="WormBaseParasite"/>
        </authorList>
    </citation>
    <scope>IDENTIFICATION</scope>
</reference>
<feature type="signal peptide" evidence="2">
    <location>
        <begin position="1"/>
        <end position="28"/>
    </location>
</feature>
<dbReference type="AlphaFoldDB" id="A0A915CR89"/>
<sequence length="209" mass="21901">MKFNSLGRKISSIVLVLALVAIISSVIGHEDRGFEAHGASGYGYGYQDQSYGHGGYGGGGGGPGYGGKDGGYGSSGYNNNYANRGGYPSNRQYGYAQYNSGSGEYKPAVYPNPPNVQDSGEYQPPYMPGNSNSNNKYPAPYASQVPQPGPYSHPMISTTWAPVSTSASTAALTTTSTDAPTITTADPSPLPPLLLTLAPLQPLPHNRQR</sequence>
<organism evidence="3 4">
    <name type="scientific">Ditylenchus dipsaci</name>
    <dbReference type="NCBI Taxonomy" id="166011"/>
    <lineage>
        <taxon>Eukaryota</taxon>
        <taxon>Metazoa</taxon>
        <taxon>Ecdysozoa</taxon>
        <taxon>Nematoda</taxon>
        <taxon>Chromadorea</taxon>
        <taxon>Rhabditida</taxon>
        <taxon>Tylenchina</taxon>
        <taxon>Tylenchomorpha</taxon>
        <taxon>Sphaerularioidea</taxon>
        <taxon>Anguinidae</taxon>
        <taxon>Anguininae</taxon>
        <taxon>Ditylenchus</taxon>
    </lineage>
</organism>
<evidence type="ECO:0000256" key="2">
    <source>
        <dbReference type="SAM" id="SignalP"/>
    </source>
</evidence>
<evidence type="ECO:0000256" key="1">
    <source>
        <dbReference type="SAM" id="MobiDB-lite"/>
    </source>
</evidence>
<evidence type="ECO:0000313" key="4">
    <source>
        <dbReference type="WBParaSite" id="jg11355"/>
    </source>
</evidence>
<accession>A0A915CR89</accession>
<feature type="chain" id="PRO_5037205684" evidence="2">
    <location>
        <begin position="29"/>
        <end position="209"/>
    </location>
</feature>
<evidence type="ECO:0000313" key="3">
    <source>
        <dbReference type="Proteomes" id="UP000887574"/>
    </source>
</evidence>
<keyword evidence="2" id="KW-0732">Signal</keyword>
<dbReference type="Proteomes" id="UP000887574">
    <property type="component" value="Unplaced"/>
</dbReference>
<dbReference type="WBParaSite" id="jg11355">
    <property type="protein sequence ID" value="jg11355"/>
    <property type="gene ID" value="jg11355"/>
</dbReference>
<proteinExistence type="predicted"/>
<name>A0A915CR89_9BILA</name>
<feature type="region of interest" description="Disordered" evidence="1">
    <location>
        <begin position="164"/>
        <end position="209"/>
    </location>
</feature>
<keyword evidence="3" id="KW-1185">Reference proteome</keyword>
<protein>
    <submittedName>
        <fullName evidence="4">Uncharacterized protein</fullName>
    </submittedName>
</protein>
<feature type="region of interest" description="Disordered" evidence="1">
    <location>
        <begin position="110"/>
        <end position="135"/>
    </location>
</feature>